<dbReference type="Gene3D" id="3.40.190.10">
    <property type="entry name" value="Periplasmic binding protein-like II"/>
    <property type="match status" value="1"/>
</dbReference>
<dbReference type="Gene3D" id="3.90.76.10">
    <property type="entry name" value="Dipeptide-binding Protein, Domain 1"/>
    <property type="match status" value="1"/>
</dbReference>
<dbReference type="InterPro" id="IPR000914">
    <property type="entry name" value="SBP_5_dom"/>
</dbReference>
<name>A0A0B3VXR6_9FIRM</name>
<dbReference type="Gene3D" id="3.10.105.10">
    <property type="entry name" value="Dipeptide-binding Protein, Domain 3"/>
    <property type="match status" value="1"/>
</dbReference>
<evidence type="ECO:0000313" key="7">
    <source>
        <dbReference type="EMBL" id="KHS57593.1"/>
    </source>
</evidence>
<dbReference type="PROSITE" id="PS01040">
    <property type="entry name" value="SBP_BACTERIAL_5"/>
    <property type="match status" value="1"/>
</dbReference>
<proteinExistence type="inferred from homology"/>
<evidence type="ECO:0000259" key="6">
    <source>
        <dbReference type="Pfam" id="PF00496"/>
    </source>
</evidence>
<comment type="subcellular location">
    <subcellularLocation>
        <location evidence="1">Cell membrane</location>
        <topology evidence="1">Lipid-anchor</topology>
    </subcellularLocation>
</comment>
<feature type="chain" id="PRO_5039386481" description="Solute-binding protein family 5 domain-containing protein" evidence="5">
    <location>
        <begin position="19"/>
        <end position="553"/>
    </location>
</feature>
<dbReference type="PIRSF" id="PIRSF002741">
    <property type="entry name" value="MppA"/>
    <property type="match status" value="1"/>
</dbReference>
<dbReference type="InterPro" id="IPR039424">
    <property type="entry name" value="SBP_5"/>
</dbReference>
<comment type="caution">
    <text evidence="7">The sequence shown here is derived from an EMBL/GenBank/DDBJ whole genome shotgun (WGS) entry which is preliminary data.</text>
</comment>
<dbReference type="FunFam" id="3.10.105.10:FF:000006">
    <property type="entry name" value="Peptide ABC transporter substrate-binding protein"/>
    <property type="match status" value="1"/>
</dbReference>
<dbReference type="OrthoDB" id="9772924at2"/>
<evidence type="ECO:0000256" key="5">
    <source>
        <dbReference type="SAM" id="SignalP"/>
    </source>
</evidence>
<sequence length="553" mass="61898">MKRKIFSLFLSTSLLCTALTGCSSKGAESSEGKAKDTIVYSMNTAPQGIFNPLVSDTASDHYVESVVYASLMTVNDKGELETYLADEYKVSDDQKTITYKIKDNAKWHDGEDVTADDVAFTFTSMAASDYSGGYYGDVQNIKGAQEYHDGNADEIEGLKVIDEDTIEIEFEKVYAPAVTNLGTVQILPEHIWSEVAVGEWTNKTELLNNPIGCGPYKIAEYKSGSHVKFEAASDFFDGEVKTANLVFKVINADTTQAEFKSGSIDVANVEALTKADVDSLVKEGYKKVDFDNYLFTYMGFNLRNEKLQDVNLRKAFMHAINRQGIIDNVVEGRGQVLNAPLLPSSWAYPEESTLDSYEYDVEKAKSLLKEAGWEDKDGDGIVENEDGEKLELTLVCQTSHPVREKTAVVIQENLKEIGIKIDIDSMEFSSVMDKVVSNHEFDLYMMGNTLSLDPDPRPMWHSDAISNEKGVIGYNIVAYDNQETDKLIEEGNATLDQSEREAIYGKFAKILNEDVPEAYLFCQDIERVYNSKLEGYKPSTFNEFYNVHNWVIK</sequence>
<dbReference type="STRING" id="1577792.QX51_07105"/>
<feature type="domain" description="Solute-binding protein family 5" evidence="6">
    <location>
        <begin position="80"/>
        <end position="461"/>
    </location>
</feature>
<dbReference type="PANTHER" id="PTHR30290">
    <property type="entry name" value="PERIPLASMIC BINDING COMPONENT OF ABC TRANSPORTER"/>
    <property type="match status" value="1"/>
</dbReference>
<dbReference type="GO" id="GO:0043190">
    <property type="term" value="C:ATP-binding cassette (ABC) transporter complex"/>
    <property type="evidence" value="ECO:0007669"/>
    <property type="project" value="InterPro"/>
</dbReference>
<organism evidence="7 8">
    <name type="scientific">Terrisporobacter othiniensis</name>
    <dbReference type="NCBI Taxonomy" id="1577792"/>
    <lineage>
        <taxon>Bacteria</taxon>
        <taxon>Bacillati</taxon>
        <taxon>Bacillota</taxon>
        <taxon>Clostridia</taxon>
        <taxon>Peptostreptococcales</taxon>
        <taxon>Peptostreptococcaceae</taxon>
        <taxon>Terrisporobacter</taxon>
    </lineage>
</organism>
<protein>
    <recommendedName>
        <fullName evidence="6">Solute-binding protein family 5 domain-containing protein</fullName>
    </recommendedName>
</protein>
<dbReference type="InterPro" id="IPR030678">
    <property type="entry name" value="Peptide/Ni-bd"/>
</dbReference>
<dbReference type="CDD" id="cd08514">
    <property type="entry name" value="PBP2_AppA_like"/>
    <property type="match status" value="1"/>
</dbReference>
<dbReference type="GO" id="GO:0042597">
    <property type="term" value="C:periplasmic space"/>
    <property type="evidence" value="ECO:0007669"/>
    <property type="project" value="UniProtKB-ARBA"/>
</dbReference>
<dbReference type="Pfam" id="PF00496">
    <property type="entry name" value="SBP_bac_5"/>
    <property type="match status" value="1"/>
</dbReference>
<keyword evidence="4 5" id="KW-0732">Signal</keyword>
<keyword evidence="8" id="KW-1185">Reference proteome</keyword>
<evidence type="ECO:0000256" key="1">
    <source>
        <dbReference type="ARBA" id="ARBA00004193"/>
    </source>
</evidence>
<reference evidence="7 8" key="1">
    <citation type="submission" date="2014-12" db="EMBL/GenBank/DDBJ databases">
        <title>Draft genome sequence of Terrisporobacter sp. 08-306576, isolated from the blood culture of a bacteremia patient.</title>
        <authorList>
            <person name="Lund L.C."/>
            <person name="Sydenham T.V."/>
            <person name="Hogh S.V."/>
            <person name="Skov M.N."/>
            <person name="Kemp M."/>
            <person name="Justesen U.S."/>
        </authorList>
    </citation>
    <scope>NUCLEOTIDE SEQUENCE [LARGE SCALE GENOMIC DNA]</scope>
    <source>
        <strain evidence="7 8">08-306576</strain>
    </source>
</reference>
<gene>
    <name evidence="7" type="ORF">QX51_07105</name>
</gene>
<dbReference type="InterPro" id="IPR023765">
    <property type="entry name" value="SBP_5_CS"/>
</dbReference>
<feature type="signal peptide" evidence="5">
    <location>
        <begin position="1"/>
        <end position="18"/>
    </location>
</feature>
<keyword evidence="3" id="KW-0813">Transport</keyword>
<dbReference type="RefSeq" id="WP_039679212.1">
    <property type="nucleotide sequence ID" value="NZ_JWHR01000068.1"/>
</dbReference>
<dbReference type="Proteomes" id="UP000031189">
    <property type="component" value="Unassembled WGS sequence"/>
</dbReference>
<accession>A0A0B3VXR6</accession>
<dbReference type="GO" id="GO:0015833">
    <property type="term" value="P:peptide transport"/>
    <property type="evidence" value="ECO:0007669"/>
    <property type="project" value="TreeGrafter"/>
</dbReference>
<evidence type="ECO:0000256" key="2">
    <source>
        <dbReference type="ARBA" id="ARBA00005695"/>
    </source>
</evidence>
<dbReference type="AlphaFoldDB" id="A0A0B3VXR6"/>
<evidence type="ECO:0000256" key="4">
    <source>
        <dbReference type="ARBA" id="ARBA00022729"/>
    </source>
</evidence>
<dbReference type="EMBL" id="JWHR01000068">
    <property type="protein sequence ID" value="KHS57593.1"/>
    <property type="molecule type" value="Genomic_DNA"/>
</dbReference>
<evidence type="ECO:0000256" key="3">
    <source>
        <dbReference type="ARBA" id="ARBA00022448"/>
    </source>
</evidence>
<dbReference type="PROSITE" id="PS51257">
    <property type="entry name" value="PROKAR_LIPOPROTEIN"/>
    <property type="match status" value="1"/>
</dbReference>
<comment type="similarity">
    <text evidence="2">Belongs to the bacterial solute-binding protein 5 family.</text>
</comment>
<dbReference type="GO" id="GO:1904680">
    <property type="term" value="F:peptide transmembrane transporter activity"/>
    <property type="evidence" value="ECO:0007669"/>
    <property type="project" value="TreeGrafter"/>
</dbReference>
<dbReference type="PANTHER" id="PTHR30290:SF9">
    <property type="entry name" value="OLIGOPEPTIDE-BINDING PROTEIN APPA"/>
    <property type="match status" value="1"/>
</dbReference>
<dbReference type="SUPFAM" id="SSF53850">
    <property type="entry name" value="Periplasmic binding protein-like II"/>
    <property type="match status" value="1"/>
</dbReference>
<evidence type="ECO:0000313" key="8">
    <source>
        <dbReference type="Proteomes" id="UP000031189"/>
    </source>
</evidence>